<organism evidence="3 4">
    <name type="scientific">Amylocarpus encephaloides</name>
    <dbReference type="NCBI Taxonomy" id="45428"/>
    <lineage>
        <taxon>Eukaryota</taxon>
        <taxon>Fungi</taxon>
        <taxon>Dikarya</taxon>
        <taxon>Ascomycota</taxon>
        <taxon>Pezizomycotina</taxon>
        <taxon>Leotiomycetes</taxon>
        <taxon>Helotiales</taxon>
        <taxon>Helotiales incertae sedis</taxon>
        <taxon>Amylocarpus</taxon>
    </lineage>
</organism>
<feature type="transmembrane region" description="Helical" evidence="2">
    <location>
        <begin position="51"/>
        <end position="70"/>
    </location>
</feature>
<comment type="caution">
    <text evidence="3">The sequence shown here is derived from an EMBL/GenBank/DDBJ whole genome shotgun (WGS) entry which is preliminary data.</text>
</comment>
<dbReference type="OrthoDB" id="3358048at2759"/>
<evidence type="ECO:0000313" key="4">
    <source>
        <dbReference type="Proteomes" id="UP000824998"/>
    </source>
</evidence>
<dbReference type="AlphaFoldDB" id="A0A9P8C7C1"/>
<keyword evidence="2" id="KW-0472">Membrane</keyword>
<feature type="transmembrane region" description="Helical" evidence="2">
    <location>
        <begin position="136"/>
        <end position="154"/>
    </location>
</feature>
<name>A0A9P8C7C1_9HELO</name>
<proteinExistence type="predicted"/>
<keyword evidence="4" id="KW-1185">Reference proteome</keyword>
<protein>
    <submittedName>
        <fullName evidence="3">Uncharacterized protein</fullName>
    </submittedName>
</protein>
<sequence length="204" mass="22512">MASPTASRLRKTFKFPSDDSDEDSVPEAMDEEEQETLIKKFRTQNDSCDALYTKVLLSLPLVSILPFLVFSASSTPLLLLSLLSITSLLSTAYTTHVLPPGSTGITLLDSLNKHSAPMSRKEKLLAVEEDGPIRQYLPLLNVLLCVVLLALGRLATVKKSNEAWEILSALPAMVYTVVLLGKWVMGGVDPERELEPYRYQFKGA</sequence>
<evidence type="ECO:0000256" key="2">
    <source>
        <dbReference type="SAM" id="Phobius"/>
    </source>
</evidence>
<feature type="transmembrane region" description="Helical" evidence="2">
    <location>
        <begin position="166"/>
        <end position="185"/>
    </location>
</feature>
<keyword evidence="2" id="KW-0812">Transmembrane</keyword>
<keyword evidence="2" id="KW-1133">Transmembrane helix</keyword>
<evidence type="ECO:0000256" key="1">
    <source>
        <dbReference type="SAM" id="MobiDB-lite"/>
    </source>
</evidence>
<gene>
    <name evidence="3" type="ORF">BJ875DRAFT_372524</name>
</gene>
<feature type="region of interest" description="Disordered" evidence="1">
    <location>
        <begin position="1"/>
        <end position="30"/>
    </location>
</feature>
<dbReference type="EMBL" id="MU251412">
    <property type="protein sequence ID" value="KAG9236205.1"/>
    <property type="molecule type" value="Genomic_DNA"/>
</dbReference>
<evidence type="ECO:0000313" key="3">
    <source>
        <dbReference type="EMBL" id="KAG9236205.1"/>
    </source>
</evidence>
<feature type="compositionally biased region" description="Acidic residues" evidence="1">
    <location>
        <begin position="18"/>
        <end position="30"/>
    </location>
</feature>
<reference evidence="3" key="1">
    <citation type="journal article" date="2021" name="IMA Fungus">
        <title>Genomic characterization of three marine fungi, including Emericellopsis atlantica sp. nov. with signatures of a generalist lifestyle and marine biomass degradation.</title>
        <authorList>
            <person name="Hagestad O.C."/>
            <person name="Hou L."/>
            <person name="Andersen J.H."/>
            <person name="Hansen E.H."/>
            <person name="Altermark B."/>
            <person name="Li C."/>
            <person name="Kuhnert E."/>
            <person name="Cox R.J."/>
            <person name="Crous P.W."/>
            <person name="Spatafora J.W."/>
            <person name="Lail K."/>
            <person name="Amirebrahimi M."/>
            <person name="Lipzen A."/>
            <person name="Pangilinan J."/>
            <person name="Andreopoulos W."/>
            <person name="Hayes R.D."/>
            <person name="Ng V."/>
            <person name="Grigoriev I.V."/>
            <person name="Jackson S.A."/>
            <person name="Sutton T.D.S."/>
            <person name="Dobson A.D.W."/>
            <person name="Rama T."/>
        </authorList>
    </citation>
    <scope>NUCLEOTIDE SEQUENCE</scope>
    <source>
        <strain evidence="3">TRa018bII</strain>
    </source>
</reference>
<accession>A0A9P8C7C1</accession>
<dbReference type="Proteomes" id="UP000824998">
    <property type="component" value="Unassembled WGS sequence"/>
</dbReference>